<evidence type="ECO:0000256" key="3">
    <source>
        <dbReference type="ARBA" id="ARBA00023274"/>
    </source>
</evidence>
<dbReference type="SUPFAM" id="SSF143034">
    <property type="entry name" value="L35p-like"/>
    <property type="match status" value="1"/>
</dbReference>
<dbReference type="PRINTS" id="PR00064">
    <property type="entry name" value="RIBOSOMALL35"/>
</dbReference>
<gene>
    <name evidence="5 7" type="primary">rpmI</name>
    <name evidence="7" type="ORF">ABV300_06245</name>
</gene>
<dbReference type="GO" id="GO:0006412">
    <property type="term" value="P:translation"/>
    <property type="evidence" value="ECO:0007669"/>
    <property type="project" value="UniProtKB-UniRule"/>
</dbReference>
<dbReference type="GO" id="GO:0003735">
    <property type="term" value="F:structural constituent of ribosome"/>
    <property type="evidence" value="ECO:0007669"/>
    <property type="project" value="InterPro"/>
</dbReference>
<dbReference type="HAMAP" id="MF_00514">
    <property type="entry name" value="Ribosomal_bL35"/>
    <property type="match status" value="1"/>
</dbReference>
<sequence>MPKLKTHKGAQNRFKITGTGKMMRMKGLKSHLRRNKSKRARRQFDEMIPVAKVDVQRLGRLIPYGSS</sequence>
<accession>A0AAU8G7L9</accession>
<dbReference type="AlphaFoldDB" id="A0AAU8G7L9"/>
<evidence type="ECO:0000256" key="1">
    <source>
        <dbReference type="ARBA" id="ARBA00006598"/>
    </source>
</evidence>
<dbReference type="GO" id="GO:0015934">
    <property type="term" value="C:large ribosomal subunit"/>
    <property type="evidence" value="ECO:0007669"/>
    <property type="project" value="TreeGrafter"/>
</dbReference>
<keyword evidence="2 5" id="KW-0689">Ribosomal protein</keyword>
<evidence type="ECO:0000256" key="5">
    <source>
        <dbReference type="HAMAP-Rule" id="MF_00514"/>
    </source>
</evidence>
<dbReference type="NCBIfam" id="TIGR00001">
    <property type="entry name" value="rpmI_bact"/>
    <property type="match status" value="1"/>
</dbReference>
<evidence type="ECO:0000256" key="6">
    <source>
        <dbReference type="RuleBase" id="RU000568"/>
    </source>
</evidence>
<organism evidence="7">
    <name type="scientific">Dehalogenimonas sp. 4OHTPN</name>
    <dbReference type="NCBI Taxonomy" id="3166643"/>
    <lineage>
        <taxon>Bacteria</taxon>
        <taxon>Bacillati</taxon>
        <taxon>Chloroflexota</taxon>
        <taxon>Dehalococcoidia</taxon>
        <taxon>Dehalococcoidales</taxon>
        <taxon>Dehalococcoidaceae</taxon>
        <taxon>Dehalogenimonas</taxon>
    </lineage>
</organism>
<dbReference type="EMBL" id="CP159307">
    <property type="protein sequence ID" value="XCH32761.1"/>
    <property type="molecule type" value="Genomic_DNA"/>
</dbReference>
<dbReference type="FunFam" id="4.10.410.60:FF:000001">
    <property type="entry name" value="50S ribosomal protein L35"/>
    <property type="match status" value="1"/>
</dbReference>
<evidence type="ECO:0000256" key="4">
    <source>
        <dbReference type="ARBA" id="ARBA00071664"/>
    </source>
</evidence>
<evidence type="ECO:0000313" key="7">
    <source>
        <dbReference type="EMBL" id="XCH32761.1"/>
    </source>
</evidence>
<dbReference type="Gene3D" id="4.10.410.60">
    <property type="match status" value="1"/>
</dbReference>
<dbReference type="Pfam" id="PF01632">
    <property type="entry name" value="Ribosomal_L35p"/>
    <property type="match status" value="1"/>
</dbReference>
<dbReference type="PANTHER" id="PTHR33343">
    <property type="entry name" value="54S RIBOSOMAL PROTEIN BL35M"/>
    <property type="match status" value="1"/>
</dbReference>
<protein>
    <recommendedName>
        <fullName evidence="4 5">Large ribosomal subunit protein bL35</fullName>
    </recommendedName>
</protein>
<evidence type="ECO:0000256" key="2">
    <source>
        <dbReference type="ARBA" id="ARBA00022980"/>
    </source>
</evidence>
<dbReference type="PANTHER" id="PTHR33343:SF1">
    <property type="entry name" value="LARGE RIBOSOMAL SUBUNIT PROTEIN BL35M"/>
    <property type="match status" value="1"/>
</dbReference>
<proteinExistence type="inferred from homology"/>
<dbReference type="InterPro" id="IPR037229">
    <property type="entry name" value="Ribosomal_bL35_sf"/>
</dbReference>
<dbReference type="InterPro" id="IPR001706">
    <property type="entry name" value="Ribosomal_bL35"/>
</dbReference>
<dbReference type="InterPro" id="IPR021137">
    <property type="entry name" value="Ribosomal_bL35-like"/>
</dbReference>
<comment type="similarity">
    <text evidence="1 5 6">Belongs to the bacterial ribosomal protein bL35 family.</text>
</comment>
<keyword evidence="3 5" id="KW-0687">Ribonucleoprotein</keyword>
<dbReference type="RefSeq" id="WP_353714033.1">
    <property type="nucleotide sequence ID" value="NZ_CP159307.1"/>
</dbReference>
<name>A0AAU8G7L9_9CHLR</name>
<reference evidence="7" key="1">
    <citation type="submission" date="2024-06" db="EMBL/GenBank/DDBJ databases">
        <title>A Novel Isolate, Dehalogenimonas sp. Strain 4OHTPN, Dechlorinates Aromatic 4 Hydroxy chlorothalonil by a Novel Reductive Dehalogenase.</title>
        <authorList>
            <person name="Liu G."/>
        </authorList>
    </citation>
    <scope>NUCLEOTIDE SEQUENCE</scope>
    <source>
        <strain evidence="7">4OHTPN</strain>
    </source>
</reference>